<evidence type="ECO:0000256" key="1">
    <source>
        <dbReference type="ARBA" id="ARBA00004496"/>
    </source>
</evidence>
<reference evidence="9 10" key="1">
    <citation type="submission" date="2025-04" db="UniProtKB">
        <authorList>
            <consortium name="RefSeq"/>
        </authorList>
    </citation>
    <scope>IDENTIFICATION</scope>
    <source>
        <tissue evidence="9 10">Gonads</tissue>
    </source>
</reference>
<dbReference type="InterPro" id="IPR006020">
    <property type="entry name" value="PTB/PI_dom"/>
</dbReference>
<feature type="region of interest" description="Disordered" evidence="6">
    <location>
        <begin position="1"/>
        <end position="24"/>
    </location>
</feature>
<evidence type="ECO:0000313" key="13">
    <source>
        <dbReference type="RefSeq" id="XP_013378940.1"/>
    </source>
</evidence>
<dbReference type="RefSeq" id="XP_013378937.1">
    <property type="nucleotide sequence ID" value="XM_013523483.1"/>
</dbReference>
<comment type="subcellular location">
    <subcellularLocation>
        <location evidence="1">Cytoplasm</location>
    </subcellularLocation>
</comment>
<proteinExistence type="inferred from homology"/>
<evidence type="ECO:0000313" key="11">
    <source>
        <dbReference type="RefSeq" id="XP_013378937.1"/>
    </source>
</evidence>
<accession>A0A1S3GZ36</accession>
<dbReference type="SUPFAM" id="SSF50729">
    <property type="entry name" value="PH domain-like"/>
    <property type="match status" value="1"/>
</dbReference>
<dbReference type="InterPro" id="IPR051133">
    <property type="entry name" value="Adapter_Engulfment-Domain"/>
</dbReference>
<dbReference type="KEGG" id="lak:106150594"/>
<dbReference type="RefSeq" id="XP_013378936.1">
    <property type="nucleotide sequence ID" value="XM_013523482.2"/>
</dbReference>
<evidence type="ECO:0000313" key="9">
    <source>
        <dbReference type="RefSeq" id="XP_013378935.1"/>
    </source>
</evidence>
<keyword evidence="3" id="KW-0581">Phagocytosis</keyword>
<dbReference type="FunFam" id="2.30.29.30:FF:000118">
    <property type="entry name" value="GULP PTB domain containing engulfment adaptor 1"/>
    <property type="match status" value="1"/>
</dbReference>
<dbReference type="GO" id="GO:0006909">
    <property type="term" value="P:phagocytosis"/>
    <property type="evidence" value="ECO:0007669"/>
    <property type="project" value="UniProtKB-KW"/>
</dbReference>
<evidence type="ECO:0000313" key="8">
    <source>
        <dbReference type="Proteomes" id="UP000085678"/>
    </source>
</evidence>
<feature type="compositionally biased region" description="Polar residues" evidence="6">
    <location>
        <begin position="14"/>
        <end position="24"/>
    </location>
</feature>
<evidence type="ECO:0000313" key="10">
    <source>
        <dbReference type="RefSeq" id="XP_013378936.1"/>
    </source>
</evidence>
<dbReference type="CDD" id="cd01273">
    <property type="entry name" value="PTB_CED-6"/>
    <property type="match status" value="1"/>
</dbReference>
<evidence type="ECO:0000256" key="3">
    <source>
        <dbReference type="ARBA" id="ARBA00022907"/>
    </source>
</evidence>
<dbReference type="GeneID" id="106150594"/>
<dbReference type="RefSeq" id="XP_013378935.1">
    <property type="nucleotide sequence ID" value="XM_013523481.1"/>
</dbReference>
<feature type="region of interest" description="Disordered" evidence="6">
    <location>
        <begin position="284"/>
        <end position="330"/>
    </location>
</feature>
<dbReference type="RefSeq" id="XP_013378940.1">
    <property type="nucleotide sequence ID" value="XM_013523486.1"/>
</dbReference>
<keyword evidence="8" id="KW-1185">Reference proteome</keyword>
<dbReference type="OrthoDB" id="10057585at2759"/>
<dbReference type="PANTHER" id="PTHR11232">
    <property type="entry name" value="PHOSPHOTYROSINE INTERACTION DOMAIN-CONTAINING FAMILY MEMBER"/>
    <property type="match status" value="1"/>
</dbReference>
<dbReference type="GO" id="GO:0005737">
    <property type="term" value="C:cytoplasm"/>
    <property type="evidence" value="ECO:0007669"/>
    <property type="project" value="UniProtKB-SubCell"/>
</dbReference>
<evidence type="ECO:0000256" key="2">
    <source>
        <dbReference type="ARBA" id="ARBA00022490"/>
    </source>
</evidence>
<protein>
    <submittedName>
        <fullName evidence="9 10">PTB domain-containing engulfment adapter protein 1 isoform X1</fullName>
    </submittedName>
</protein>
<feature type="compositionally biased region" description="Low complexity" evidence="6">
    <location>
        <begin position="296"/>
        <end position="305"/>
    </location>
</feature>
<feature type="compositionally biased region" description="Polar residues" evidence="6">
    <location>
        <begin position="320"/>
        <end position="330"/>
    </location>
</feature>
<feature type="compositionally biased region" description="Polar residues" evidence="6">
    <location>
        <begin position="285"/>
        <end position="295"/>
    </location>
</feature>
<feature type="domain" description="PID" evidence="7">
    <location>
        <begin position="42"/>
        <end position="170"/>
    </location>
</feature>
<comment type="similarity">
    <text evidence="4">Belongs to the ced-6 family.</text>
</comment>
<keyword evidence="5" id="KW-0175">Coiled coil</keyword>
<dbReference type="RefSeq" id="XP_013378939.1">
    <property type="nucleotide sequence ID" value="XM_013523485.1"/>
</dbReference>
<evidence type="ECO:0000259" key="7">
    <source>
        <dbReference type="PROSITE" id="PS01179"/>
    </source>
</evidence>
<feature type="coiled-coil region" evidence="5">
    <location>
        <begin position="181"/>
        <end position="215"/>
    </location>
</feature>
<dbReference type="Proteomes" id="UP000085678">
    <property type="component" value="Unplaced"/>
</dbReference>
<dbReference type="InterPro" id="IPR011993">
    <property type="entry name" value="PH-like_dom_sf"/>
</dbReference>
<dbReference type="Gene3D" id="2.30.29.30">
    <property type="entry name" value="Pleckstrin-homology domain (PH domain)/Phosphotyrosine-binding domain (PTB)"/>
    <property type="match status" value="1"/>
</dbReference>
<dbReference type="AlphaFoldDB" id="A0A1S3GZ36"/>
<evidence type="ECO:0000256" key="6">
    <source>
        <dbReference type="SAM" id="MobiDB-lite"/>
    </source>
</evidence>
<dbReference type="SMART" id="SM00462">
    <property type="entry name" value="PTB"/>
    <property type="match status" value="1"/>
</dbReference>
<dbReference type="STRING" id="7574.A0A1S3GZ36"/>
<evidence type="ECO:0000256" key="5">
    <source>
        <dbReference type="SAM" id="Coils"/>
    </source>
</evidence>
<keyword evidence="2" id="KW-0963">Cytoplasm</keyword>
<dbReference type="PROSITE" id="PS01179">
    <property type="entry name" value="PID"/>
    <property type="match status" value="1"/>
</dbReference>
<dbReference type="Pfam" id="PF00640">
    <property type="entry name" value="PID"/>
    <property type="match status" value="1"/>
</dbReference>
<evidence type="ECO:0000313" key="12">
    <source>
        <dbReference type="RefSeq" id="XP_013378939.1"/>
    </source>
</evidence>
<name>A0A1S3GZ36_LINAN</name>
<organism evidence="8 11">
    <name type="scientific">Lingula anatina</name>
    <name type="common">Brachiopod</name>
    <name type="synonym">Lingula unguis</name>
    <dbReference type="NCBI Taxonomy" id="7574"/>
    <lineage>
        <taxon>Eukaryota</taxon>
        <taxon>Metazoa</taxon>
        <taxon>Spiralia</taxon>
        <taxon>Lophotrochozoa</taxon>
        <taxon>Brachiopoda</taxon>
        <taxon>Linguliformea</taxon>
        <taxon>Lingulata</taxon>
        <taxon>Lingulida</taxon>
        <taxon>Linguloidea</taxon>
        <taxon>Lingulidae</taxon>
        <taxon>Lingula</taxon>
    </lineage>
</organism>
<dbReference type="PANTHER" id="PTHR11232:SF77">
    <property type="entry name" value="GULP PTB DOMAIN CONTAINING ENGULFMENT ADAPTOR 1"/>
    <property type="match status" value="1"/>
</dbReference>
<evidence type="ECO:0000256" key="4">
    <source>
        <dbReference type="ARBA" id="ARBA00060944"/>
    </source>
</evidence>
<gene>
    <name evidence="9 10 11 12 13" type="primary">LOC106150594</name>
</gene>
<sequence length="448" mass="50439">MNRQTSFARWVQGQKENQSHSRNMNKQWVHPPEALLRGHIVYNVKYLGGCGVETAKGSDVVKDAIRKMKFNKQLKKSEGIKPAKVELTISVDGVTIQDPKTKIIKHQYPLHRISYCADDKSDKRMFTFIAKEADSQDHTCHVFDSEKCSEEITLTVGQAFDLAYRKFLESSGRDMDLKKQFLLLQKKVQALSHENQELKTRIQELEGMKDRDEIQRYMEQNHSITPASPVSPADLIDYNFYFGHHSDLSTVATEATETNAENNHREVPTVGRRLEGLIFEDDFVPQTNGSATPNTSQSSPSQLPILSPPPSTGKRPHHGTPTSPASTSNNQGTVYILYHTPTSPASTSNNQGTVYILYHTDTSPASTSNNQGTVYILYHTPHQPVLLITKVQYIYSITHPPHQPVLLITKIYWAPTPSPHQAAMYLVERIHLVWGPSTLAPRTLTMLS</sequence>